<keyword evidence="5" id="KW-0460">Magnesium</keyword>
<dbReference type="InterPro" id="IPR000092">
    <property type="entry name" value="Polyprenyl_synt"/>
</dbReference>
<dbReference type="Pfam" id="PF00348">
    <property type="entry name" value="polyprenyl_synt"/>
    <property type="match status" value="1"/>
</dbReference>
<dbReference type="SFLD" id="SFLDS00005">
    <property type="entry name" value="Isoprenoid_Synthase_Type_I"/>
    <property type="match status" value="1"/>
</dbReference>
<keyword evidence="4" id="KW-0479">Metal-binding</keyword>
<dbReference type="GO" id="GO:0046872">
    <property type="term" value="F:metal ion binding"/>
    <property type="evidence" value="ECO:0007669"/>
    <property type="project" value="UniProtKB-KW"/>
</dbReference>
<dbReference type="GO" id="GO:0004659">
    <property type="term" value="F:prenyltransferase activity"/>
    <property type="evidence" value="ECO:0007669"/>
    <property type="project" value="InterPro"/>
</dbReference>
<keyword evidence="3 6" id="KW-0808">Transferase</keyword>
<protein>
    <submittedName>
        <fullName evidence="7">Polyprenyl synthetase family protein</fullName>
    </submittedName>
</protein>
<dbReference type="PROSITE" id="PS00444">
    <property type="entry name" value="POLYPRENYL_SYNTHASE_2"/>
    <property type="match status" value="1"/>
</dbReference>
<evidence type="ECO:0000256" key="5">
    <source>
        <dbReference type="ARBA" id="ARBA00022842"/>
    </source>
</evidence>
<dbReference type="OrthoDB" id="4497239at2"/>
<dbReference type="InterPro" id="IPR008949">
    <property type="entry name" value="Isoprenoid_synthase_dom_sf"/>
</dbReference>
<evidence type="ECO:0000313" key="8">
    <source>
        <dbReference type="Proteomes" id="UP000274391"/>
    </source>
</evidence>
<evidence type="ECO:0000256" key="6">
    <source>
        <dbReference type="RuleBase" id="RU004466"/>
    </source>
</evidence>
<evidence type="ECO:0000256" key="2">
    <source>
        <dbReference type="ARBA" id="ARBA00006706"/>
    </source>
</evidence>
<comment type="similarity">
    <text evidence="2 6">Belongs to the FPP/GGPP synthase family.</text>
</comment>
<comment type="cofactor">
    <cofactor evidence="1">
        <name>Mg(2+)</name>
        <dbReference type="ChEBI" id="CHEBI:18420"/>
    </cofactor>
</comment>
<evidence type="ECO:0000256" key="4">
    <source>
        <dbReference type="ARBA" id="ARBA00022723"/>
    </source>
</evidence>
<dbReference type="PANTHER" id="PTHR12001:SF69">
    <property type="entry name" value="ALL TRANS-POLYPRENYL-DIPHOSPHATE SYNTHASE PDSS1"/>
    <property type="match status" value="1"/>
</dbReference>
<evidence type="ECO:0000313" key="7">
    <source>
        <dbReference type="EMBL" id="RRJ86023.1"/>
    </source>
</evidence>
<evidence type="ECO:0000256" key="3">
    <source>
        <dbReference type="ARBA" id="ARBA00022679"/>
    </source>
</evidence>
<name>A0A3P3VZB6_9MICO</name>
<accession>A0A3P3VZB6</accession>
<dbReference type="InterPro" id="IPR033749">
    <property type="entry name" value="Polyprenyl_synt_CS"/>
</dbReference>
<keyword evidence="8" id="KW-1185">Reference proteome</keyword>
<dbReference type="GO" id="GO:0008299">
    <property type="term" value="P:isoprenoid biosynthetic process"/>
    <property type="evidence" value="ECO:0007669"/>
    <property type="project" value="InterPro"/>
</dbReference>
<organism evidence="7 8">
    <name type="scientific">Gulosibacter macacae</name>
    <dbReference type="NCBI Taxonomy" id="2488791"/>
    <lineage>
        <taxon>Bacteria</taxon>
        <taxon>Bacillati</taxon>
        <taxon>Actinomycetota</taxon>
        <taxon>Actinomycetes</taxon>
        <taxon>Micrococcales</taxon>
        <taxon>Microbacteriaceae</taxon>
        <taxon>Gulosibacter</taxon>
    </lineage>
</organism>
<dbReference type="Gene3D" id="1.10.600.10">
    <property type="entry name" value="Farnesyl Diphosphate Synthase"/>
    <property type="match status" value="1"/>
</dbReference>
<evidence type="ECO:0000256" key="1">
    <source>
        <dbReference type="ARBA" id="ARBA00001946"/>
    </source>
</evidence>
<dbReference type="CDD" id="cd00685">
    <property type="entry name" value="Trans_IPPS_HT"/>
    <property type="match status" value="1"/>
</dbReference>
<dbReference type="SFLD" id="SFLDG01017">
    <property type="entry name" value="Polyprenyl_Transferase_Like"/>
    <property type="match status" value="1"/>
</dbReference>
<reference evidence="7 8" key="1">
    <citation type="submission" date="2018-11" db="EMBL/GenBank/DDBJ databases">
        <title>YIM 102482-1 draft genome.</title>
        <authorList>
            <person name="Li G."/>
            <person name="Jiang Y."/>
        </authorList>
    </citation>
    <scope>NUCLEOTIDE SEQUENCE [LARGE SCALE GENOMIC DNA]</scope>
    <source>
        <strain evidence="7 8">YIM 102482-1</strain>
    </source>
</reference>
<dbReference type="PANTHER" id="PTHR12001">
    <property type="entry name" value="GERANYLGERANYL PYROPHOSPHATE SYNTHASE"/>
    <property type="match status" value="1"/>
</dbReference>
<dbReference type="SUPFAM" id="SSF48576">
    <property type="entry name" value="Terpenoid synthases"/>
    <property type="match status" value="1"/>
</dbReference>
<proteinExistence type="inferred from homology"/>
<comment type="caution">
    <text evidence="7">The sequence shown here is derived from an EMBL/GenBank/DDBJ whole genome shotgun (WGS) entry which is preliminary data.</text>
</comment>
<dbReference type="AlphaFoldDB" id="A0A3P3VZB6"/>
<gene>
    <name evidence="7" type="ORF">EG850_10845</name>
</gene>
<dbReference type="RefSeq" id="WP_124973356.1">
    <property type="nucleotide sequence ID" value="NZ_RQVS01000013.1"/>
</dbReference>
<sequence length="373" mass="40064">MTAQPTAARRPSHGIVGAGFAKQLFGKPPERRLKAELDAGLERVEQVLRDEVRYADEVAQVTTTYLLDAGGKRLRPMLVLLTAQLGDTTSSTQLDRAAAAVEITHLASLYHDDVMDEATLRRGVTAAHLRWSNSTAILAGDLLFARASQIFSALGPRAIHLQAEVFERLVLGQMHETIGPAGGENRLDHYLQVLADKTGSLISAAAIYGVMLSGAPSEYEDAMREFGEGVGVAFQIVDDVIDLSVQSEKTGKLPGTDLRAGVETMPVLLLEQRAEAGDTAAADLLERIRTRVAGTTPGSADQSLARPDAVGSTDEAEIAGIVAELREHEVTRETIAAAQAQVRRATDALEVLPAGVVREALREFAERLVDRDF</sequence>
<dbReference type="Proteomes" id="UP000274391">
    <property type="component" value="Unassembled WGS sequence"/>
</dbReference>
<dbReference type="EMBL" id="RQVS01000013">
    <property type="protein sequence ID" value="RRJ86023.1"/>
    <property type="molecule type" value="Genomic_DNA"/>
</dbReference>